<gene>
    <name evidence="3" type="ORF">HPP92_016995</name>
    <name evidence="2" type="ORF">HPP92_017575</name>
</gene>
<comment type="caution">
    <text evidence="2">The sequence shown here is derived from an EMBL/GenBank/DDBJ whole genome shotgun (WGS) entry which is preliminary data.</text>
</comment>
<reference evidence="4 5" key="1">
    <citation type="journal article" date="2020" name="Nat. Food">
        <title>A phased Vanilla planifolia genome enables genetic improvement of flavour and production.</title>
        <authorList>
            <person name="Hasing T."/>
            <person name="Tang H."/>
            <person name="Brym M."/>
            <person name="Khazi F."/>
            <person name="Huang T."/>
            <person name="Chambers A.H."/>
        </authorList>
    </citation>
    <scope>NUCLEOTIDE SEQUENCE [LARGE SCALE GENOMIC DNA]</scope>
    <source>
        <tissue evidence="2">Leaf</tissue>
    </source>
</reference>
<evidence type="ECO:0000256" key="1">
    <source>
        <dbReference type="SAM" id="MobiDB-lite"/>
    </source>
</evidence>
<dbReference type="Proteomes" id="UP000639772">
    <property type="component" value="Unassembled WGS sequence"/>
</dbReference>
<dbReference type="Proteomes" id="UP000636800">
    <property type="component" value="Unassembled WGS sequence"/>
</dbReference>
<evidence type="ECO:0000313" key="3">
    <source>
        <dbReference type="EMBL" id="KAG0472449.1"/>
    </source>
</evidence>
<evidence type="ECO:0000313" key="2">
    <source>
        <dbReference type="EMBL" id="KAG0470875.1"/>
    </source>
</evidence>
<keyword evidence="4" id="KW-1185">Reference proteome</keyword>
<protein>
    <submittedName>
        <fullName evidence="2">Uncharacterized protein</fullName>
    </submittedName>
</protein>
<evidence type="ECO:0000313" key="5">
    <source>
        <dbReference type="Proteomes" id="UP000639772"/>
    </source>
</evidence>
<accession>A0A835USD7</accession>
<feature type="compositionally biased region" description="Basic residues" evidence="1">
    <location>
        <begin position="33"/>
        <end position="51"/>
    </location>
</feature>
<dbReference type="EMBL" id="JADCNM010000008">
    <property type="protein sequence ID" value="KAG0472449.1"/>
    <property type="molecule type" value="Genomic_DNA"/>
</dbReference>
<sequence>MMGFGDWESTELIASSSSVSSSSAAESDTERRKVGKRLPKLKLQRSRRRHLPSGDEATRFVSTEGQISKLHHGKENPRQEYLKKVQVLMLMGDRSQGIRR</sequence>
<name>A0A835USD7_VANPL</name>
<feature type="region of interest" description="Disordered" evidence="1">
    <location>
        <begin position="1"/>
        <end position="78"/>
    </location>
</feature>
<feature type="compositionally biased region" description="Low complexity" evidence="1">
    <location>
        <begin position="14"/>
        <end position="26"/>
    </location>
</feature>
<evidence type="ECO:0000313" key="4">
    <source>
        <dbReference type="Proteomes" id="UP000636800"/>
    </source>
</evidence>
<proteinExistence type="predicted"/>
<dbReference type="AlphaFoldDB" id="A0A835USD7"/>
<organism evidence="2 4">
    <name type="scientific">Vanilla planifolia</name>
    <name type="common">Vanilla</name>
    <dbReference type="NCBI Taxonomy" id="51239"/>
    <lineage>
        <taxon>Eukaryota</taxon>
        <taxon>Viridiplantae</taxon>
        <taxon>Streptophyta</taxon>
        <taxon>Embryophyta</taxon>
        <taxon>Tracheophyta</taxon>
        <taxon>Spermatophyta</taxon>
        <taxon>Magnoliopsida</taxon>
        <taxon>Liliopsida</taxon>
        <taxon>Asparagales</taxon>
        <taxon>Orchidaceae</taxon>
        <taxon>Vanilloideae</taxon>
        <taxon>Vanilleae</taxon>
        <taxon>Vanilla</taxon>
    </lineage>
</organism>
<dbReference type="EMBL" id="JADCNL010000008">
    <property type="protein sequence ID" value="KAG0470875.1"/>
    <property type="molecule type" value="Genomic_DNA"/>
</dbReference>